<reference evidence="3 4" key="1">
    <citation type="submission" date="2017-03" db="EMBL/GenBank/DDBJ databases">
        <title>Complete Genome Sequence of a natural compounds producer, Streptomyces violaceus S21.</title>
        <authorList>
            <person name="Zhong C."/>
            <person name="Zhao Z."/>
            <person name="Fu J."/>
            <person name="Zong G."/>
            <person name="Qin R."/>
            <person name="Cao G."/>
        </authorList>
    </citation>
    <scope>NUCLEOTIDE SEQUENCE [LARGE SCALE GENOMIC DNA]</scope>
    <source>
        <strain evidence="3 4">S21</strain>
    </source>
</reference>
<dbReference type="GO" id="GO:0005829">
    <property type="term" value="C:cytosol"/>
    <property type="evidence" value="ECO:0007669"/>
    <property type="project" value="TreeGrafter"/>
</dbReference>
<dbReference type="InterPro" id="IPR001387">
    <property type="entry name" value="Cro/C1-type_HTH"/>
</dbReference>
<evidence type="ECO:0000313" key="4">
    <source>
        <dbReference type="Proteomes" id="UP000192445"/>
    </source>
</evidence>
<accession>A0A1V0UCS0</accession>
<dbReference type="Pfam" id="PF13560">
    <property type="entry name" value="HTH_31"/>
    <property type="match status" value="1"/>
</dbReference>
<gene>
    <name evidence="3" type="ORF">B1H20_17105</name>
</gene>
<dbReference type="AlphaFoldDB" id="A0A1V0UCS0"/>
<dbReference type="PANTHER" id="PTHR46797">
    <property type="entry name" value="HTH-TYPE TRANSCRIPTIONAL REGULATOR"/>
    <property type="match status" value="1"/>
</dbReference>
<proteinExistence type="predicted"/>
<dbReference type="KEGG" id="svu:B1H20_17105"/>
<dbReference type="GO" id="GO:0003700">
    <property type="term" value="F:DNA-binding transcription factor activity"/>
    <property type="evidence" value="ECO:0007669"/>
    <property type="project" value="TreeGrafter"/>
</dbReference>
<name>A0A1V0UCS0_STRVN</name>
<dbReference type="OrthoDB" id="3197212at2"/>
<dbReference type="GeneID" id="63981245"/>
<dbReference type="SUPFAM" id="SSF47413">
    <property type="entry name" value="lambda repressor-like DNA-binding domains"/>
    <property type="match status" value="1"/>
</dbReference>
<dbReference type="SMART" id="SM00530">
    <property type="entry name" value="HTH_XRE"/>
    <property type="match status" value="1"/>
</dbReference>
<dbReference type="Proteomes" id="UP000192445">
    <property type="component" value="Chromosome"/>
</dbReference>
<evidence type="ECO:0000256" key="1">
    <source>
        <dbReference type="ARBA" id="ARBA00023125"/>
    </source>
</evidence>
<organism evidence="3 4">
    <name type="scientific">Streptomyces violaceoruber</name>
    <dbReference type="NCBI Taxonomy" id="1935"/>
    <lineage>
        <taxon>Bacteria</taxon>
        <taxon>Bacillati</taxon>
        <taxon>Actinomycetota</taxon>
        <taxon>Actinomycetes</taxon>
        <taxon>Kitasatosporales</taxon>
        <taxon>Streptomycetaceae</taxon>
        <taxon>Streptomyces</taxon>
        <taxon>Streptomyces violaceoruber group</taxon>
    </lineage>
</organism>
<dbReference type="RefSeq" id="WP_030115131.1">
    <property type="nucleotide sequence ID" value="NZ_CP020570.1"/>
</dbReference>
<sequence>MTTEPPPDRALARRQQIGRHLRELREDRGLTQIQLGERAGMDHKTVHRIEYAMSDPSLSMLLRLAAALGVPLADLVA</sequence>
<feature type="domain" description="HTH cro/C1-type" evidence="2">
    <location>
        <begin position="21"/>
        <end position="75"/>
    </location>
</feature>
<dbReference type="InterPro" id="IPR050807">
    <property type="entry name" value="TransReg_Diox_bact_type"/>
</dbReference>
<evidence type="ECO:0000313" key="3">
    <source>
        <dbReference type="EMBL" id="ARF62916.1"/>
    </source>
</evidence>
<dbReference type="EMBL" id="CP020570">
    <property type="protein sequence ID" value="ARF62916.1"/>
    <property type="molecule type" value="Genomic_DNA"/>
</dbReference>
<dbReference type="GO" id="GO:0003677">
    <property type="term" value="F:DNA binding"/>
    <property type="evidence" value="ECO:0007669"/>
    <property type="project" value="UniProtKB-KW"/>
</dbReference>
<protein>
    <submittedName>
        <fullName evidence="3">Transcriptional regulator</fullName>
    </submittedName>
</protein>
<keyword evidence="1" id="KW-0238">DNA-binding</keyword>
<dbReference type="PROSITE" id="PS50943">
    <property type="entry name" value="HTH_CROC1"/>
    <property type="match status" value="1"/>
</dbReference>
<dbReference type="PANTHER" id="PTHR46797:SF1">
    <property type="entry name" value="METHYLPHOSPHONATE SYNTHASE"/>
    <property type="match status" value="1"/>
</dbReference>
<evidence type="ECO:0000259" key="2">
    <source>
        <dbReference type="PROSITE" id="PS50943"/>
    </source>
</evidence>
<dbReference type="Gene3D" id="1.10.260.40">
    <property type="entry name" value="lambda repressor-like DNA-binding domains"/>
    <property type="match status" value="1"/>
</dbReference>
<dbReference type="CDD" id="cd00093">
    <property type="entry name" value="HTH_XRE"/>
    <property type="match status" value="1"/>
</dbReference>
<dbReference type="InterPro" id="IPR010982">
    <property type="entry name" value="Lambda_DNA-bd_dom_sf"/>
</dbReference>